<dbReference type="Gene3D" id="2.40.70.10">
    <property type="entry name" value="Acid Proteases"/>
    <property type="match status" value="1"/>
</dbReference>
<feature type="domain" description="Reverse transcriptase" evidence="9">
    <location>
        <begin position="435"/>
        <end position="486"/>
    </location>
</feature>
<reference evidence="11" key="1">
    <citation type="journal article" date="2019" name="Sci. Rep.">
        <title>Draft genome of Tanacetum cinerariifolium, the natural source of mosquito coil.</title>
        <authorList>
            <person name="Yamashiro T."/>
            <person name="Shiraishi A."/>
            <person name="Satake H."/>
            <person name="Nakayama K."/>
        </authorList>
    </citation>
    <scope>NUCLEOTIDE SEQUENCE</scope>
</reference>
<proteinExistence type="predicted"/>
<dbReference type="GO" id="GO:0003964">
    <property type="term" value="F:RNA-directed DNA polymerase activity"/>
    <property type="evidence" value="ECO:0007669"/>
    <property type="project" value="UniProtKB-KW"/>
</dbReference>
<feature type="domain" description="Reverse transcriptase RNase H-like" evidence="10">
    <location>
        <begin position="555"/>
        <end position="617"/>
    </location>
</feature>
<keyword evidence="7" id="KW-0695">RNA-directed DNA polymerase</keyword>
<dbReference type="EMBL" id="BKCJ010001585">
    <property type="protein sequence ID" value="GEU42555.1"/>
    <property type="molecule type" value="Genomic_DNA"/>
</dbReference>
<dbReference type="Pfam" id="PF13975">
    <property type="entry name" value="gag-asp_proteas"/>
    <property type="match status" value="1"/>
</dbReference>
<dbReference type="InterPro" id="IPR021109">
    <property type="entry name" value="Peptidase_aspartic_dom_sf"/>
</dbReference>
<evidence type="ECO:0000256" key="5">
    <source>
        <dbReference type="ARBA" id="ARBA00022759"/>
    </source>
</evidence>
<comment type="caution">
    <text evidence="11">The sequence shown here is derived from an EMBL/GenBank/DDBJ whole genome shotgun (WGS) entry which is preliminary data.</text>
</comment>
<dbReference type="Pfam" id="PF17917">
    <property type="entry name" value="RT_RNaseH"/>
    <property type="match status" value="1"/>
</dbReference>
<evidence type="ECO:0000256" key="2">
    <source>
        <dbReference type="ARBA" id="ARBA00022679"/>
    </source>
</evidence>
<dbReference type="PANTHER" id="PTHR37984:SF5">
    <property type="entry name" value="PROTEIN NYNRIN-LIKE"/>
    <property type="match status" value="1"/>
</dbReference>
<dbReference type="SUPFAM" id="SSF50630">
    <property type="entry name" value="Acid proteases"/>
    <property type="match status" value="1"/>
</dbReference>
<sequence>MAQVEVRLLTRTEVETMRVNTPRKEVWTPTEDFRVALNTLIGDLMRKIHNVRDMFMDEIAKIRKEFGKEVSTLHQTIKGLQADVTLCKRSLAGGGGNTNHGPKLDVPKLSLFVRKREAREVNDFLGEMEQYLEGWAKTELEQRGVQDLCTAIAHAEALINFSTRRESSKPKDRKVNHEKGGEEKNAQPKVDHVHKPPIKNDKNLEISYKSGGCFICDGPHKAQDFSKKASLNRMSAHEDEDASDVGSIGSMMILNVVKAKMEVPKVVGKGLQYAEATINDVKVRALVDSGVTHNFVRVDEAKRLEINATKGSETIKVVNSDANPIHGVAKDVRAKIGEWEWIIDLSVVLMDDFKVVLGLEFLDKVRAFPMPFANSLYILDGGKTCMVSTKRDVKSGSKTLLAMQLKKGFNKSEPCYLAVKRLNMDEGSSKVEVPKAIEQARYFTKLDLRSGYFQVQIAERDEATTTCVTRYGSYEFLVMPFGLTNALPYLVGACLAFEIGHKIKDGGLMMDSAKIKAIQDWEPPTRITELRSLLAWSSNARRTPDRIREPKAKRDRKEVHSQEKEMMTVVHCLRIYRHYLLGLRFVIKMDNIATSYFQIQKKLSPKQARWQDFIAEFHYQSEYNPGKANVVADELSRKAEIIALAKYEKTQRFYLKGDMLFTKGDRLYVPKAKEDGRIARVFTDTQGTIGENFHGLYHMLAEFRREWKYYSGGGSILEAYDFYGRTTDVTANDTAKLLF</sequence>
<dbReference type="InterPro" id="IPR041373">
    <property type="entry name" value="RT_RNaseH"/>
</dbReference>
<evidence type="ECO:0000256" key="7">
    <source>
        <dbReference type="ARBA" id="ARBA00022918"/>
    </source>
</evidence>
<evidence type="ECO:0000259" key="10">
    <source>
        <dbReference type="Pfam" id="PF17917"/>
    </source>
</evidence>
<dbReference type="Gene3D" id="3.10.10.10">
    <property type="entry name" value="HIV Type 1 Reverse Transcriptase, subunit A, domain 1"/>
    <property type="match status" value="1"/>
</dbReference>
<evidence type="ECO:0000256" key="1">
    <source>
        <dbReference type="ARBA" id="ARBA00012493"/>
    </source>
</evidence>
<keyword evidence="3" id="KW-0548">Nucleotidyltransferase</keyword>
<name>A0A6L2K3C7_TANCI</name>
<dbReference type="InterPro" id="IPR043128">
    <property type="entry name" value="Rev_trsase/Diguanyl_cyclase"/>
</dbReference>
<accession>A0A6L2K3C7</accession>
<evidence type="ECO:0000313" key="11">
    <source>
        <dbReference type="EMBL" id="GEU42555.1"/>
    </source>
</evidence>
<dbReference type="AlphaFoldDB" id="A0A6L2K3C7"/>
<feature type="region of interest" description="Disordered" evidence="8">
    <location>
        <begin position="163"/>
        <end position="200"/>
    </location>
</feature>
<keyword evidence="6" id="KW-0378">Hydrolase</keyword>
<evidence type="ECO:0000256" key="4">
    <source>
        <dbReference type="ARBA" id="ARBA00022722"/>
    </source>
</evidence>
<dbReference type="PANTHER" id="PTHR37984">
    <property type="entry name" value="PROTEIN CBG26694"/>
    <property type="match status" value="1"/>
</dbReference>
<dbReference type="InterPro" id="IPR000477">
    <property type="entry name" value="RT_dom"/>
</dbReference>
<keyword evidence="2" id="KW-0808">Transferase</keyword>
<dbReference type="InterPro" id="IPR050951">
    <property type="entry name" value="Retrovirus_Pol_polyprotein"/>
</dbReference>
<dbReference type="GO" id="GO:0004519">
    <property type="term" value="F:endonuclease activity"/>
    <property type="evidence" value="ECO:0007669"/>
    <property type="project" value="UniProtKB-KW"/>
</dbReference>
<dbReference type="EC" id="2.7.7.49" evidence="1"/>
<evidence type="ECO:0000256" key="6">
    <source>
        <dbReference type="ARBA" id="ARBA00022801"/>
    </source>
</evidence>
<dbReference type="GO" id="GO:0016787">
    <property type="term" value="F:hydrolase activity"/>
    <property type="evidence" value="ECO:0007669"/>
    <property type="project" value="UniProtKB-KW"/>
</dbReference>
<evidence type="ECO:0000259" key="9">
    <source>
        <dbReference type="Pfam" id="PF00078"/>
    </source>
</evidence>
<gene>
    <name evidence="11" type="ORF">Tci_014533</name>
</gene>
<dbReference type="CDD" id="cd00303">
    <property type="entry name" value="retropepsin_like"/>
    <property type="match status" value="1"/>
</dbReference>
<evidence type="ECO:0000256" key="3">
    <source>
        <dbReference type="ARBA" id="ARBA00022695"/>
    </source>
</evidence>
<keyword evidence="4" id="KW-0540">Nuclease</keyword>
<dbReference type="InterPro" id="IPR043502">
    <property type="entry name" value="DNA/RNA_pol_sf"/>
</dbReference>
<organism evidence="11">
    <name type="scientific">Tanacetum cinerariifolium</name>
    <name type="common">Dalmatian daisy</name>
    <name type="synonym">Chrysanthemum cinerariifolium</name>
    <dbReference type="NCBI Taxonomy" id="118510"/>
    <lineage>
        <taxon>Eukaryota</taxon>
        <taxon>Viridiplantae</taxon>
        <taxon>Streptophyta</taxon>
        <taxon>Embryophyta</taxon>
        <taxon>Tracheophyta</taxon>
        <taxon>Spermatophyta</taxon>
        <taxon>Magnoliopsida</taxon>
        <taxon>eudicotyledons</taxon>
        <taxon>Gunneridae</taxon>
        <taxon>Pentapetalae</taxon>
        <taxon>asterids</taxon>
        <taxon>campanulids</taxon>
        <taxon>Asterales</taxon>
        <taxon>Asteraceae</taxon>
        <taxon>Asteroideae</taxon>
        <taxon>Anthemideae</taxon>
        <taxon>Anthemidinae</taxon>
        <taxon>Tanacetum</taxon>
    </lineage>
</organism>
<dbReference type="Pfam" id="PF00078">
    <property type="entry name" value="RVT_1"/>
    <property type="match status" value="1"/>
</dbReference>
<protein>
    <recommendedName>
        <fullName evidence="1">RNA-directed DNA polymerase</fullName>
        <ecNumber evidence="1">2.7.7.49</ecNumber>
    </recommendedName>
</protein>
<dbReference type="Gene3D" id="3.30.70.270">
    <property type="match status" value="1"/>
</dbReference>
<evidence type="ECO:0000256" key="8">
    <source>
        <dbReference type="SAM" id="MobiDB-lite"/>
    </source>
</evidence>
<dbReference type="SUPFAM" id="SSF56672">
    <property type="entry name" value="DNA/RNA polymerases"/>
    <property type="match status" value="1"/>
</dbReference>
<keyword evidence="5" id="KW-0255">Endonuclease</keyword>